<comment type="similarity">
    <text evidence="1">Belongs to the bacterial solute-binding protein 8 family.</text>
</comment>
<feature type="signal peptide" evidence="2">
    <location>
        <begin position="1"/>
        <end position="24"/>
    </location>
</feature>
<organism evidence="4 5">
    <name type="scientific">Cellulomonas denverensis</name>
    <dbReference type="NCBI Taxonomy" id="264297"/>
    <lineage>
        <taxon>Bacteria</taxon>
        <taxon>Bacillati</taxon>
        <taxon>Actinomycetota</taxon>
        <taxon>Actinomycetes</taxon>
        <taxon>Micrococcales</taxon>
        <taxon>Cellulomonadaceae</taxon>
        <taxon>Cellulomonas</taxon>
    </lineage>
</organism>
<feature type="domain" description="Fe/B12 periplasmic-binding" evidence="3">
    <location>
        <begin position="51"/>
        <end position="324"/>
    </location>
</feature>
<sequence>MNRTPALILAAGLLALAACGAPSAVTGTGDGYPVTVTNCGAEVTFDAPPQRVVLLKSASVSYLHDLGVLDRVVARAGRYPQAYYDDATRDQLSGIPVLTDTTDAAGHVQISREVVIAQRPDLVLGATATADRDSLAAAGIPLLEEPALCPDGPSAVDYGDIDDQFALYGRVFGVPEQAEAAAVALHERLDAQLDRADPAERRTAAVLYPTLGGGVTYAYGNSGMAQAQLTAAGLTNVFADVDDRVFEVTREELIARDPDVLVLLHEDGDPEQVRAAVTGLPGAEGITAVRDDAILVHLFNFTEPPGPLAVDGLVHLLDLIEAGS</sequence>
<evidence type="ECO:0000256" key="1">
    <source>
        <dbReference type="ARBA" id="ARBA00008814"/>
    </source>
</evidence>
<proteinExistence type="inferred from homology"/>
<dbReference type="PANTHER" id="PTHR30535">
    <property type="entry name" value="VITAMIN B12-BINDING PROTEIN"/>
    <property type="match status" value="1"/>
</dbReference>
<dbReference type="PROSITE" id="PS50983">
    <property type="entry name" value="FE_B12_PBP"/>
    <property type="match status" value="1"/>
</dbReference>
<name>A0A7X6KTJ9_9CELL</name>
<dbReference type="AlphaFoldDB" id="A0A7X6KTJ9"/>
<evidence type="ECO:0000256" key="2">
    <source>
        <dbReference type="SAM" id="SignalP"/>
    </source>
</evidence>
<dbReference type="EMBL" id="JAAXOX010000001">
    <property type="protein sequence ID" value="NKY21530.1"/>
    <property type="molecule type" value="Genomic_DNA"/>
</dbReference>
<protein>
    <submittedName>
        <fullName evidence="4">ABC transporter substrate-binding protein</fullName>
    </submittedName>
</protein>
<dbReference type="PANTHER" id="PTHR30535:SF34">
    <property type="entry name" value="MOLYBDATE-BINDING PROTEIN MOLA"/>
    <property type="match status" value="1"/>
</dbReference>
<dbReference type="RefSeq" id="WP_168628607.1">
    <property type="nucleotide sequence ID" value="NZ_BONL01000009.1"/>
</dbReference>
<dbReference type="Gene3D" id="3.40.50.1980">
    <property type="entry name" value="Nitrogenase molybdenum iron protein domain"/>
    <property type="match status" value="2"/>
</dbReference>
<evidence type="ECO:0000313" key="5">
    <source>
        <dbReference type="Proteomes" id="UP000581206"/>
    </source>
</evidence>
<reference evidence="4 5" key="1">
    <citation type="submission" date="2020-04" db="EMBL/GenBank/DDBJ databases">
        <title>MicrobeNet Type strains.</title>
        <authorList>
            <person name="Nicholson A.C."/>
        </authorList>
    </citation>
    <scope>NUCLEOTIDE SEQUENCE [LARGE SCALE GENOMIC DNA]</scope>
    <source>
        <strain evidence="4 5">ATCC BAA-788</strain>
    </source>
</reference>
<dbReference type="Proteomes" id="UP000581206">
    <property type="component" value="Unassembled WGS sequence"/>
</dbReference>
<dbReference type="InterPro" id="IPR050902">
    <property type="entry name" value="ABC_Transporter_SBP"/>
</dbReference>
<dbReference type="Pfam" id="PF01497">
    <property type="entry name" value="Peripla_BP_2"/>
    <property type="match status" value="1"/>
</dbReference>
<accession>A0A7X6KTJ9</accession>
<keyword evidence="2" id="KW-0732">Signal</keyword>
<gene>
    <name evidence="4" type="ORF">HGA03_02495</name>
</gene>
<dbReference type="SUPFAM" id="SSF53807">
    <property type="entry name" value="Helical backbone' metal receptor"/>
    <property type="match status" value="1"/>
</dbReference>
<dbReference type="PROSITE" id="PS51257">
    <property type="entry name" value="PROKAR_LIPOPROTEIN"/>
    <property type="match status" value="1"/>
</dbReference>
<dbReference type="InterPro" id="IPR002491">
    <property type="entry name" value="ABC_transptr_periplasmic_BD"/>
</dbReference>
<feature type="chain" id="PRO_5030816052" evidence="2">
    <location>
        <begin position="25"/>
        <end position="324"/>
    </location>
</feature>
<evidence type="ECO:0000259" key="3">
    <source>
        <dbReference type="PROSITE" id="PS50983"/>
    </source>
</evidence>
<evidence type="ECO:0000313" key="4">
    <source>
        <dbReference type="EMBL" id="NKY21530.1"/>
    </source>
</evidence>
<keyword evidence="5" id="KW-1185">Reference proteome</keyword>
<comment type="caution">
    <text evidence="4">The sequence shown here is derived from an EMBL/GenBank/DDBJ whole genome shotgun (WGS) entry which is preliminary data.</text>
</comment>